<keyword evidence="10" id="KW-1185">Reference proteome</keyword>
<evidence type="ECO:0000259" key="8">
    <source>
        <dbReference type="Pfam" id="PF20684"/>
    </source>
</evidence>
<evidence type="ECO:0000313" key="9">
    <source>
        <dbReference type="EMBL" id="KAJ4265105.1"/>
    </source>
</evidence>
<dbReference type="Pfam" id="PF20684">
    <property type="entry name" value="Fung_rhodopsin"/>
    <property type="match status" value="1"/>
</dbReference>
<feature type="domain" description="Rhodopsin" evidence="8">
    <location>
        <begin position="62"/>
        <end position="207"/>
    </location>
</feature>
<dbReference type="InterPro" id="IPR049326">
    <property type="entry name" value="Rhodopsin_dom_fungi"/>
</dbReference>
<evidence type="ECO:0000256" key="6">
    <source>
        <dbReference type="SAM" id="MobiDB-lite"/>
    </source>
</evidence>
<evidence type="ECO:0000256" key="4">
    <source>
        <dbReference type="ARBA" id="ARBA00023136"/>
    </source>
</evidence>
<evidence type="ECO:0000256" key="1">
    <source>
        <dbReference type="ARBA" id="ARBA00004141"/>
    </source>
</evidence>
<dbReference type="PANTHER" id="PTHR33048">
    <property type="entry name" value="PTH11-LIKE INTEGRAL MEMBRANE PROTEIN (AFU_ORTHOLOGUE AFUA_5G11245)"/>
    <property type="match status" value="1"/>
</dbReference>
<feature type="region of interest" description="Disordered" evidence="6">
    <location>
        <begin position="337"/>
        <end position="360"/>
    </location>
</feature>
<evidence type="ECO:0000256" key="5">
    <source>
        <dbReference type="ARBA" id="ARBA00038359"/>
    </source>
</evidence>
<keyword evidence="4 7" id="KW-0472">Membrane</keyword>
<dbReference type="Proteomes" id="UP001152049">
    <property type="component" value="Unassembled WGS sequence"/>
</dbReference>
<feature type="transmembrane region" description="Helical" evidence="7">
    <location>
        <begin position="174"/>
        <end position="199"/>
    </location>
</feature>
<dbReference type="EMBL" id="JAOQAZ010000007">
    <property type="protein sequence ID" value="KAJ4265105.1"/>
    <property type="molecule type" value="Genomic_DNA"/>
</dbReference>
<sequence length="360" mass="40141">MPHVLLDFIAGQAPLGAMQIDMSIDNMAHASRDATSVHQYLKAIRTRQCSNLDLPALAIPETICAYIAMRAAYIGIHAWEIPLDADWVGAQRWNYVALLIYNPILALVKTSVLLFLLRLSGQKRTVRNSIIGLMIFNLCQMVALFICWVFQCTPIDFYWDKTPPKEGKCINEHAFLVSTASLTIMTDLLVLILPLWIFIGLKLPLRESDYTYDIRFAYAVIETNLAIITASAPALRPLFLKWFPNFFSALRSTGNRYQSGSRYGRSTGHGNGTGAATNNRSRGNTGVRNSLRGTFPLKDMTKGRAAIRAQSPTNSEEEIMTYDGIMKTSDVTVHYGQAESESQLQPGRSSNAHGGRDNEW</sequence>
<feature type="transmembrane region" description="Helical" evidence="7">
    <location>
        <begin position="95"/>
        <end position="117"/>
    </location>
</feature>
<proteinExistence type="inferred from homology"/>
<reference evidence="9" key="1">
    <citation type="submission" date="2022-09" db="EMBL/GenBank/DDBJ databases">
        <title>Fusarium specimens isolated from Avocado Roots.</title>
        <authorList>
            <person name="Stajich J."/>
            <person name="Roper C."/>
            <person name="Heimlech-Rivalta G."/>
        </authorList>
    </citation>
    <scope>NUCLEOTIDE SEQUENCE</scope>
    <source>
        <strain evidence="9">CF00136</strain>
    </source>
</reference>
<keyword evidence="2 7" id="KW-0812">Transmembrane</keyword>
<keyword evidence="3 7" id="KW-1133">Transmembrane helix</keyword>
<evidence type="ECO:0000256" key="3">
    <source>
        <dbReference type="ARBA" id="ARBA00022989"/>
    </source>
</evidence>
<comment type="caution">
    <text evidence="9">The sequence shown here is derived from an EMBL/GenBank/DDBJ whole genome shotgun (WGS) entry which is preliminary data.</text>
</comment>
<dbReference type="InterPro" id="IPR052337">
    <property type="entry name" value="SAT4-like"/>
</dbReference>
<feature type="compositionally biased region" description="Polar residues" evidence="6">
    <location>
        <begin position="280"/>
        <end position="292"/>
    </location>
</feature>
<protein>
    <recommendedName>
        <fullName evidence="8">Rhodopsin domain-containing protein</fullName>
    </recommendedName>
</protein>
<dbReference type="OrthoDB" id="5283415at2759"/>
<name>A0A9W8S4K2_9HYPO</name>
<dbReference type="GO" id="GO:0016020">
    <property type="term" value="C:membrane"/>
    <property type="evidence" value="ECO:0007669"/>
    <property type="project" value="UniProtKB-SubCell"/>
</dbReference>
<feature type="compositionally biased region" description="Polar residues" evidence="6">
    <location>
        <begin position="339"/>
        <end position="352"/>
    </location>
</feature>
<feature type="region of interest" description="Disordered" evidence="6">
    <location>
        <begin position="256"/>
        <end position="294"/>
    </location>
</feature>
<comment type="similarity">
    <text evidence="5">Belongs to the SAT4 family.</text>
</comment>
<gene>
    <name evidence="9" type="ORF">NW762_005351</name>
</gene>
<dbReference type="AlphaFoldDB" id="A0A9W8S4K2"/>
<evidence type="ECO:0000256" key="2">
    <source>
        <dbReference type="ARBA" id="ARBA00022692"/>
    </source>
</evidence>
<comment type="subcellular location">
    <subcellularLocation>
        <location evidence="1">Membrane</location>
        <topology evidence="1">Multi-pass membrane protein</topology>
    </subcellularLocation>
</comment>
<organism evidence="9 10">
    <name type="scientific">Fusarium torreyae</name>
    <dbReference type="NCBI Taxonomy" id="1237075"/>
    <lineage>
        <taxon>Eukaryota</taxon>
        <taxon>Fungi</taxon>
        <taxon>Dikarya</taxon>
        <taxon>Ascomycota</taxon>
        <taxon>Pezizomycotina</taxon>
        <taxon>Sordariomycetes</taxon>
        <taxon>Hypocreomycetidae</taxon>
        <taxon>Hypocreales</taxon>
        <taxon>Nectriaceae</taxon>
        <taxon>Fusarium</taxon>
    </lineage>
</organism>
<accession>A0A9W8S4K2</accession>
<evidence type="ECO:0000313" key="10">
    <source>
        <dbReference type="Proteomes" id="UP001152049"/>
    </source>
</evidence>
<evidence type="ECO:0000256" key="7">
    <source>
        <dbReference type="SAM" id="Phobius"/>
    </source>
</evidence>
<feature type="transmembrane region" description="Helical" evidence="7">
    <location>
        <begin position="129"/>
        <end position="151"/>
    </location>
</feature>
<dbReference type="PANTHER" id="PTHR33048:SF108">
    <property type="entry name" value="INTEGRAL MEMBRANE PROTEIN"/>
    <property type="match status" value="1"/>
</dbReference>